<evidence type="ECO:0000313" key="2">
    <source>
        <dbReference type="EMBL" id="NHO32112.1"/>
    </source>
</evidence>
<evidence type="ECO:0000313" key="3">
    <source>
        <dbReference type="Proteomes" id="UP000615326"/>
    </source>
</evidence>
<sequence length="191" mass="20278">MRKHAILLIAVLITDFSASLLSGPVANAATESAVALSSATEESPSAAQVLINRMGTEPWRYGGLSPSGKNRVVVGLRRDGDHGIAGEYALLDRDLRALTFGPITGTFDMPTAAGASVHCRMTVPLRDRVLTLEGTCSPGTLGGSIATRRKPVLLNAQFDNFLAPDMSTAQYWLTTRGFSEAFQADSAIRAK</sequence>
<evidence type="ECO:0000256" key="1">
    <source>
        <dbReference type="SAM" id="SignalP"/>
    </source>
</evidence>
<dbReference type="RefSeq" id="WP_173576649.1">
    <property type="nucleotide sequence ID" value="NZ_WOSX01000007.1"/>
</dbReference>
<comment type="caution">
    <text evidence="2">The sequence shown here is derived from an EMBL/GenBank/DDBJ whole genome shotgun (WGS) entry which is preliminary data.</text>
</comment>
<proteinExistence type="predicted"/>
<feature type="signal peptide" evidence="1">
    <location>
        <begin position="1"/>
        <end position="28"/>
    </location>
</feature>
<name>A0ABX0K8L8_9PROT</name>
<dbReference type="EMBL" id="WOSW01000007">
    <property type="protein sequence ID" value="NHO32112.1"/>
    <property type="molecule type" value="Genomic_DNA"/>
</dbReference>
<gene>
    <name evidence="2" type="ORF">GOB84_05950</name>
</gene>
<reference evidence="2 3" key="1">
    <citation type="journal article" date="2020" name="Int. J. Syst. Evol. Microbiol.">
        <title>Novel acetic acid bacteria from cider fermentations: Acetobacter conturbans sp. nov. and Acetobacter fallax sp. nov.</title>
        <authorList>
            <person name="Sombolestani A.S."/>
            <person name="Cleenwerck I."/>
            <person name="Cnockaert M."/>
            <person name="Borremans W."/>
            <person name="Wieme A.D."/>
            <person name="De Vuyst L."/>
            <person name="Vandamme P."/>
        </authorList>
    </citation>
    <scope>NUCLEOTIDE SEQUENCE [LARGE SCALE GENOMIC DNA]</scope>
    <source>
        <strain evidence="2 3">LMG 1637</strain>
    </source>
</reference>
<dbReference type="Proteomes" id="UP000615326">
    <property type="component" value="Unassembled WGS sequence"/>
</dbReference>
<keyword evidence="3" id="KW-1185">Reference proteome</keyword>
<protein>
    <submittedName>
        <fullName evidence="2">Uncharacterized protein</fullName>
    </submittedName>
</protein>
<accession>A0ABX0K8L8</accession>
<organism evidence="2 3">
    <name type="scientific">Acetobacter fallax</name>
    <dbReference type="NCBI Taxonomy" id="1737473"/>
    <lineage>
        <taxon>Bacteria</taxon>
        <taxon>Pseudomonadati</taxon>
        <taxon>Pseudomonadota</taxon>
        <taxon>Alphaproteobacteria</taxon>
        <taxon>Acetobacterales</taxon>
        <taxon>Acetobacteraceae</taxon>
        <taxon>Acetobacter</taxon>
    </lineage>
</organism>
<feature type="chain" id="PRO_5046835735" evidence="1">
    <location>
        <begin position="29"/>
        <end position="191"/>
    </location>
</feature>
<keyword evidence="1" id="KW-0732">Signal</keyword>